<organism evidence="2">
    <name type="scientific">Cacopsylla melanoneura</name>
    <dbReference type="NCBI Taxonomy" id="428564"/>
    <lineage>
        <taxon>Eukaryota</taxon>
        <taxon>Metazoa</taxon>
        <taxon>Ecdysozoa</taxon>
        <taxon>Arthropoda</taxon>
        <taxon>Hexapoda</taxon>
        <taxon>Insecta</taxon>
        <taxon>Pterygota</taxon>
        <taxon>Neoptera</taxon>
        <taxon>Paraneoptera</taxon>
        <taxon>Hemiptera</taxon>
        <taxon>Sternorrhyncha</taxon>
        <taxon>Psylloidea</taxon>
        <taxon>Psyllidae</taxon>
        <taxon>Psyllinae</taxon>
        <taxon>Cacopsylla</taxon>
    </lineage>
</organism>
<keyword evidence="1" id="KW-0472">Membrane</keyword>
<feature type="transmembrane region" description="Helical" evidence="1">
    <location>
        <begin position="58"/>
        <end position="76"/>
    </location>
</feature>
<reference evidence="2" key="1">
    <citation type="submission" date="2021-05" db="EMBL/GenBank/DDBJ databases">
        <authorList>
            <person name="Alioto T."/>
            <person name="Alioto T."/>
            <person name="Gomez Garrido J."/>
        </authorList>
    </citation>
    <scope>NUCLEOTIDE SEQUENCE</scope>
</reference>
<sequence length="117" mass="13914">MVYKKGEICQTWEWGNYSKYKKFNATALICTAFFYAYEQMYNVRCFKLTFCESRFSGGGFYSCIRIIILLSVQNFFGNICFSKFCKMRARCYSSGEGRKRTPGPPFFKEFKEHFQIF</sequence>
<keyword evidence="1" id="KW-1133">Transmembrane helix</keyword>
<dbReference type="EMBL" id="HBUF01467916">
    <property type="protein sequence ID" value="CAG6744473.1"/>
    <property type="molecule type" value="Transcribed_RNA"/>
</dbReference>
<dbReference type="AlphaFoldDB" id="A0A8D8ZB61"/>
<name>A0A8D8ZB61_9HEMI</name>
<feature type="transmembrane region" description="Helical" evidence="1">
    <location>
        <begin position="20"/>
        <end position="37"/>
    </location>
</feature>
<proteinExistence type="predicted"/>
<keyword evidence="1" id="KW-0812">Transmembrane</keyword>
<evidence type="ECO:0000256" key="1">
    <source>
        <dbReference type="SAM" id="Phobius"/>
    </source>
</evidence>
<protein>
    <submittedName>
        <fullName evidence="2">Uncharacterized protein</fullName>
    </submittedName>
</protein>
<accession>A0A8D8ZB61</accession>
<evidence type="ECO:0000313" key="2">
    <source>
        <dbReference type="EMBL" id="CAG6744473.1"/>
    </source>
</evidence>